<name>A0AAN9HWR3_CROPI</name>
<keyword evidence="2" id="KW-1185">Reference proteome</keyword>
<dbReference type="EMBL" id="JAYWIO010000005">
    <property type="protein sequence ID" value="KAK7258983.1"/>
    <property type="molecule type" value="Genomic_DNA"/>
</dbReference>
<protein>
    <submittedName>
        <fullName evidence="1">Uncharacterized protein</fullName>
    </submittedName>
</protein>
<proteinExistence type="predicted"/>
<sequence length="239" mass="27171">MILYNDKSVAPPDEFSTDVDEKNEHQVKALVSNLLEDHKTHTHSEVTTEELRDNAYKPEWHQERVEELRLFEENCSFDDSVLTFALQMGSKLSMVEIRAFPTPPPKPPDRSSYGVFLQSSFNITTQFLPPQAPMVLQPYMTLALILNEVLWAQFLRVLCDMWGSIMVSCGFHDNTLFGDFAAKTLLANNTLWDMHFGNMALVGCCIAWDGKCQPKNAFTFLNFNLEGKVDLEGVGNDRI</sequence>
<accession>A0AAN9HWR3</accession>
<evidence type="ECO:0000313" key="2">
    <source>
        <dbReference type="Proteomes" id="UP001372338"/>
    </source>
</evidence>
<dbReference type="Proteomes" id="UP001372338">
    <property type="component" value="Unassembled WGS sequence"/>
</dbReference>
<dbReference type="AlphaFoldDB" id="A0AAN9HWR3"/>
<organism evidence="1 2">
    <name type="scientific">Crotalaria pallida</name>
    <name type="common">Smooth rattlebox</name>
    <name type="synonym">Crotalaria striata</name>
    <dbReference type="NCBI Taxonomy" id="3830"/>
    <lineage>
        <taxon>Eukaryota</taxon>
        <taxon>Viridiplantae</taxon>
        <taxon>Streptophyta</taxon>
        <taxon>Embryophyta</taxon>
        <taxon>Tracheophyta</taxon>
        <taxon>Spermatophyta</taxon>
        <taxon>Magnoliopsida</taxon>
        <taxon>eudicotyledons</taxon>
        <taxon>Gunneridae</taxon>
        <taxon>Pentapetalae</taxon>
        <taxon>rosids</taxon>
        <taxon>fabids</taxon>
        <taxon>Fabales</taxon>
        <taxon>Fabaceae</taxon>
        <taxon>Papilionoideae</taxon>
        <taxon>50 kb inversion clade</taxon>
        <taxon>genistoids sensu lato</taxon>
        <taxon>core genistoids</taxon>
        <taxon>Crotalarieae</taxon>
        <taxon>Crotalaria</taxon>
    </lineage>
</organism>
<reference evidence="1 2" key="1">
    <citation type="submission" date="2024-01" db="EMBL/GenBank/DDBJ databases">
        <title>The genomes of 5 underutilized Papilionoideae crops provide insights into root nodulation and disease resistanc.</title>
        <authorList>
            <person name="Yuan L."/>
        </authorList>
    </citation>
    <scope>NUCLEOTIDE SEQUENCE [LARGE SCALE GENOMIC DNA]</scope>
    <source>
        <strain evidence="1">ZHUSHIDOU_FW_LH</strain>
        <tissue evidence="1">Leaf</tissue>
    </source>
</reference>
<gene>
    <name evidence="1" type="ORF">RIF29_24577</name>
</gene>
<comment type="caution">
    <text evidence="1">The sequence shown here is derived from an EMBL/GenBank/DDBJ whole genome shotgun (WGS) entry which is preliminary data.</text>
</comment>
<evidence type="ECO:0000313" key="1">
    <source>
        <dbReference type="EMBL" id="KAK7258983.1"/>
    </source>
</evidence>